<sequence length="247" mass="27312">GVAIADITKDSKDLQLTNFILGILPNNPKGNGTTSTSPSTPTSSTSQSSPPNTGKIVGGVIGSIIFVSALVAFGTILYRKRHRAKMSNPLIDINNQACSDTNPQVYSDINFQAMSQDSCNLSPTKPKILVGYYPAYKHYSTPELDFNVSSSINYLNFIAFGPNDLVNNGANPNVDGDPFVFFQIQFSKFSQLLNYKTRNNLKFKNNLTKIFNKQSNDLNQDGVRLTDFIYVLIIWVPPVILEFRILT</sequence>
<feature type="non-terminal residue" evidence="1">
    <location>
        <position position="1"/>
    </location>
</feature>
<accession>A0ACA9PHI3</accession>
<evidence type="ECO:0000313" key="1">
    <source>
        <dbReference type="EMBL" id="CAG8710939.1"/>
    </source>
</evidence>
<protein>
    <submittedName>
        <fullName evidence="1">15600_t:CDS:1</fullName>
    </submittedName>
</protein>
<reference evidence="1" key="1">
    <citation type="submission" date="2021-06" db="EMBL/GenBank/DDBJ databases">
        <authorList>
            <person name="Kallberg Y."/>
            <person name="Tangrot J."/>
            <person name="Rosling A."/>
        </authorList>
    </citation>
    <scope>NUCLEOTIDE SEQUENCE</scope>
    <source>
        <strain evidence="1">MA461A</strain>
    </source>
</reference>
<name>A0ACA9PHI3_9GLOM</name>
<dbReference type="Proteomes" id="UP000789920">
    <property type="component" value="Unassembled WGS sequence"/>
</dbReference>
<gene>
    <name evidence="1" type="ORF">RPERSI_LOCUS10533</name>
</gene>
<evidence type="ECO:0000313" key="2">
    <source>
        <dbReference type="Proteomes" id="UP000789920"/>
    </source>
</evidence>
<keyword evidence="2" id="KW-1185">Reference proteome</keyword>
<feature type="non-terminal residue" evidence="1">
    <location>
        <position position="247"/>
    </location>
</feature>
<comment type="caution">
    <text evidence="1">The sequence shown here is derived from an EMBL/GenBank/DDBJ whole genome shotgun (WGS) entry which is preliminary data.</text>
</comment>
<organism evidence="1 2">
    <name type="scientific">Racocetra persica</name>
    <dbReference type="NCBI Taxonomy" id="160502"/>
    <lineage>
        <taxon>Eukaryota</taxon>
        <taxon>Fungi</taxon>
        <taxon>Fungi incertae sedis</taxon>
        <taxon>Mucoromycota</taxon>
        <taxon>Glomeromycotina</taxon>
        <taxon>Glomeromycetes</taxon>
        <taxon>Diversisporales</taxon>
        <taxon>Gigasporaceae</taxon>
        <taxon>Racocetra</taxon>
    </lineage>
</organism>
<dbReference type="EMBL" id="CAJVQC010020940">
    <property type="protein sequence ID" value="CAG8710939.1"/>
    <property type="molecule type" value="Genomic_DNA"/>
</dbReference>
<proteinExistence type="predicted"/>